<dbReference type="SUPFAM" id="SSF101473">
    <property type="entry name" value="DhaL-like"/>
    <property type="match status" value="1"/>
</dbReference>
<dbReference type="PANTHER" id="PTHR28629:SF1">
    <property type="entry name" value="YALI0F01606P"/>
    <property type="match status" value="1"/>
</dbReference>
<evidence type="ECO:0000256" key="11">
    <source>
        <dbReference type="SAM" id="MobiDB-lite"/>
    </source>
</evidence>
<keyword evidence="6 14" id="KW-0418">Kinase</keyword>
<comment type="caution">
    <text evidence="14">The sequence shown here is derived from an EMBL/GenBank/DDBJ whole genome shotgun (WGS) entry which is preliminary data.</text>
</comment>
<protein>
    <submittedName>
        <fullName evidence="14">Dihydroxyacetone kinase-2</fullName>
    </submittedName>
</protein>
<dbReference type="AlphaFoldDB" id="A0A4U7ATH6"/>
<dbReference type="InterPro" id="IPR004007">
    <property type="entry name" value="DhaL_dom"/>
</dbReference>
<feature type="compositionally biased region" description="Low complexity" evidence="11">
    <location>
        <begin position="360"/>
        <end position="376"/>
    </location>
</feature>
<dbReference type="UniPathway" id="UPA00617">
    <property type="reaction ID" value="UER00669"/>
</dbReference>
<dbReference type="GO" id="GO:0005524">
    <property type="term" value="F:ATP binding"/>
    <property type="evidence" value="ECO:0007669"/>
    <property type="project" value="UniProtKB-KW"/>
</dbReference>
<dbReference type="Gene3D" id="3.40.50.10440">
    <property type="entry name" value="Dihydroxyacetone kinase, domain 1"/>
    <property type="match status" value="1"/>
</dbReference>
<feature type="domain" description="DhaK" evidence="13">
    <location>
        <begin position="9"/>
        <end position="348"/>
    </location>
</feature>
<dbReference type="GO" id="GO:0050354">
    <property type="term" value="F:triokinase activity"/>
    <property type="evidence" value="ECO:0007669"/>
    <property type="project" value="UniProtKB-EC"/>
</dbReference>
<dbReference type="PROSITE" id="PS51480">
    <property type="entry name" value="DHAL"/>
    <property type="match status" value="1"/>
</dbReference>
<organism evidence="14 15">
    <name type="scientific">Elsinoe australis</name>
    <dbReference type="NCBI Taxonomy" id="40998"/>
    <lineage>
        <taxon>Eukaryota</taxon>
        <taxon>Fungi</taxon>
        <taxon>Dikarya</taxon>
        <taxon>Ascomycota</taxon>
        <taxon>Pezizomycotina</taxon>
        <taxon>Dothideomycetes</taxon>
        <taxon>Dothideomycetidae</taxon>
        <taxon>Myriangiales</taxon>
        <taxon>Elsinoaceae</taxon>
        <taxon>Elsinoe</taxon>
    </lineage>
</organism>
<dbReference type="PROSITE" id="PS51481">
    <property type="entry name" value="DHAK"/>
    <property type="match status" value="1"/>
</dbReference>
<feature type="domain" description="DhaL" evidence="12">
    <location>
        <begin position="383"/>
        <end position="598"/>
    </location>
</feature>
<dbReference type="GO" id="GO:0004371">
    <property type="term" value="F:glycerone kinase activity"/>
    <property type="evidence" value="ECO:0007669"/>
    <property type="project" value="UniProtKB-EC"/>
</dbReference>
<evidence type="ECO:0000313" key="15">
    <source>
        <dbReference type="Proteomes" id="UP000308133"/>
    </source>
</evidence>
<dbReference type="InterPro" id="IPR050861">
    <property type="entry name" value="Dihydroxyacetone_Kinase"/>
</dbReference>
<keyword evidence="4" id="KW-0808">Transferase</keyword>
<dbReference type="GO" id="GO:0019588">
    <property type="term" value="P:anaerobic glycerol catabolic process"/>
    <property type="evidence" value="ECO:0007669"/>
    <property type="project" value="UniProtKB-UniPathway"/>
</dbReference>
<dbReference type="EMBL" id="PTQR01000104">
    <property type="protein sequence ID" value="TKX19950.1"/>
    <property type="molecule type" value="Genomic_DNA"/>
</dbReference>
<comment type="similarity">
    <text evidence="3">Belongs to the dihydroxyacetone kinase (DAK) family.</text>
</comment>
<dbReference type="Pfam" id="PF02734">
    <property type="entry name" value="Dak2"/>
    <property type="match status" value="1"/>
</dbReference>
<accession>A0A4U7ATH6</accession>
<sequence>MSAKHFFQDTPGVVAVGLESVVTRNPHLALDAPNKVVHHKSYDPSKIVLISGGGAGHEPCWCGYVGQGMLGAAVSGEVFASPSAKQILAAIEQVPSDAGIILCITNYTGDNLHFGLAKEKAVGLGHRIGMLRLAEDVGLGRKQTENLGRRGLAGNLFILKIVGQAAAEGYSFEDCMKIGSNINDHCGTIGSSLDYCHLPGRKHHEQLPPDTYSVAQGIHNEPGLKELSPIPPPEQLVSSLLKYLLDSSDPDRSYVSYSSTDECALLINNFGGMSNFELEALSTITLRCLKSDWSIVPSRLYVGVFETSLNAPGWSISLLNLTGLSKSTSVPISTLRAFLDAETTAPSWPRNGYTAAGHDSTTTSKTRTSASAAGGSGPLVSAANLTSALRKASNAIIAAEPDITKWDTIVGDGDCGEAVSTICSSILKKLDSGLCDTPSPSSSQGKIHLFPVLDALADSVEDVGGTLGAILAIYVAGFTSSLRTAFAAQKDQDKELSEKDVADAACTALENLQGYTRAREGGRTVMDTLIPFARALKGGEGIKDAVGKGEQGARGTEGMSAKFGRASYVGEERMEGREKVPMDPGAWAGAVFMKGLVEGWGL</sequence>
<dbReference type="InterPro" id="IPR004006">
    <property type="entry name" value="DhaK_dom"/>
</dbReference>
<dbReference type="FunFam" id="3.40.50.10440:FF:000001">
    <property type="entry name" value="Dihydroxyacetone kinase, DhaK subunit"/>
    <property type="match status" value="1"/>
</dbReference>
<evidence type="ECO:0000259" key="12">
    <source>
        <dbReference type="PROSITE" id="PS51480"/>
    </source>
</evidence>
<comment type="catalytic activity">
    <reaction evidence="10">
        <text>dihydroxyacetone + ATP = dihydroxyacetone phosphate + ADP + H(+)</text>
        <dbReference type="Rhea" id="RHEA:15773"/>
        <dbReference type="ChEBI" id="CHEBI:15378"/>
        <dbReference type="ChEBI" id="CHEBI:16016"/>
        <dbReference type="ChEBI" id="CHEBI:30616"/>
        <dbReference type="ChEBI" id="CHEBI:57642"/>
        <dbReference type="ChEBI" id="CHEBI:456216"/>
        <dbReference type="EC" id="2.7.1.29"/>
    </reaction>
</comment>
<gene>
    <name evidence="14" type="ORF">C1H76_7834</name>
</gene>
<proteinExistence type="inferred from homology"/>
<dbReference type="SMART" id="SM01120">
    <property type="entry name" value="Dak2"/>
    <property type="match status" value="1"/>
</dbReference>
<evidence type="ECO:0000256" key="7">
    <source>
        <dbReference type="ARBA" id="ARBA00022798"/>
    </source>
</evidence>
<comment type="pathway">
    <text evidence="2">Polyol metabolism; glycerol fermentation; glycerone phosphate from glycerol (oxidative route): step 2/2.</text>
</comment>
<evidence type="ECO:0000313" key="14">
    <source>
        <dbReference type="EMBL" id="TKX19950.1"/>
    </source>
</evidence>
<feature type="region of interest" description="Disordered" evidence="11">
    <location>
        <begin position="349"/>
        <end position="376"/>
    </location>
</feature>
<dbReference type="InterPro" id="IPR036117">
    <property type="entry name" value="DhaL_dom_sf"/>
</dbReference>
<evidence type="ECO:0000256" key="6">
    <source>
        <dbReference type="ARBA" id="ARBA00022777"/>
    </source>
</evidence>
<evidence type="ECO:0000256" key="9">
    <source>
        <dbReference type="ARBA" id="ARBA00047974"/>
    </source>
</evidence>
<evidence type="ECO:0000256" key="3">
    <source>
        <dbReference type="ARBA" id="ARBA00008757"/>
    </source>
</evidence>
<comment type="function">
    <text evidence="1">Catalyzes both the phosphorylation of dihydroxyacetone and of glyceraldehyde.</text>
</comment>
<dbReference type="Gene3D" id="1.25.40.340">
    <property type="match status" value="1"/>
</dbReference>
<evidence type="ECO:0000256" key="1">
    <source>
        <dbReference type="ARBA" id="ARBA00003264"/>
    </source>
</evidence>
<dbReference type="GO" id="GO:0005829">
    <property type="term" value="C:cytosol"/>
    <property type="evidence" value="ECO:0007669"/>
    <property type="project" value="TreeGrafter"/>
</dbReference>
<evidence type="ECO:0000259" key="13">
    <source>
        <dbReference type="PROSITE" id="PS51481"/>
    </source>
</evidence>
<dbReference type="FunFam" id="3.30.1180.20:FF:000001">
    <property type="entry name" value="Dihydroxyacetone kinase 1"/>
    <property type="match status" value="1"/>
</dbReference>
<dbReference type="Pfam" id="PF02733">
    <property type="entry name" value="Dak1"/>
    <property type="match status" value="1"/>
</dbReference>
<dbReference type="PANTHER" id="PTHR28629">
    <property type="entry name" value="TRIOKINASE/FMN CYCLASE"/>
    <property type="match status" value="1"/>
</dbReference>
<name>A0A4U7ATH6_9PEZI</name>
<dbReference type="Gene3D" id="3.30.1180.20">
    <property type="entry name" value="Dihydroxyacetone kinase, domain 2"/>
    <property type="match status" value="1"/>
</dbReference>
<evidence type="ECO:0000256" key="2">
    <source>
        <dbReference type="ARBA" id="ARBA00004778"/>
    </source>
</evidence>
<evidence type="ECO:0000256" key="5">
    <source>
        <dbReference type="ARBA" id="ARBA00022741"/>
    </source>
</evidence>
<keyword evidence="8" id="KW-0067">ATP-binding</keyword>
<evidence type="ECO:0000256" key="8">
    <source>
        <dbReference type="ARBA" id="ARBA00022840"/>
    </source>
</evidence>
<dbReference type="SUPFAM" id="SSF82549">
    <property type="entry name" value="DAK1/DegV-like"/>
    <property type="match status" value="1"/>
</dbReference>
<dbReference type="Proteomes" id="UP000308133">
    <property type="component" value="Unassembled WGS sequence"/>
</dbReference>
<evidence type="ECO:0000256" key="4">
    <source>
        <dbReference type="ARBA" id="ARBA00022679"/>
    </source>
</evidence>
<evidence type="ECO:0000256" key="10">
    <source>
        <dbReference type="ARBA" id="ARBA00048898"/>
    </source>
</evidence>
<keyword evidence="5" id="KW-0547">Nucleotide-binding</keyword>
<comment type="catalytic activity">
    <reaction evidence="9">
        <text>D-glyceraldehyde + ATP = D-glyceraldehyde 3-phosphate + ADP + H(+)</text>
        <dbReference type="Rhea" id="RHEA:13941"/>
        <dbReference type="ChEBI" id="CHEBI:15378"/>
        <dbReference type="ChEBI" id="CHEBI:17378"/>
        <dbReference type="ChEBI" id="CHEBI:30616"/>
        <dbReference type="ChEBI" id="CHEBI:59776"/>
        <dbReference type="ChEBI" id="CHEBI:456216"/>
        <dbReference type="EC" id="2.7.1.28"/>
    </reaction>
</comment>
<keyword evidence="7" id="KW-0319">Glycerol metabolism</keyword>
<reference evidence="14 15" key="1">
    <citation type="submission" date="2018-02" db="EMBL/GenBank/DDBJ databases">
        <title>Draft genome sequences of Elsinoe sp., causing black scab on jojoba.</title>
        <authorList>
            <person name="Stodart B."/>
            <person name="Jeffress S."/>
            <person name="Ash G."/>
            <person name="Arun Chinnappa K."/>
        </authorList>
    </citation>
    <scope>NUCLEOTIDE SEQUENCE [LARGE SCALE GENOMIC DNA]</scope>
    <source>
        <strain evidence="14 15">Hillstone_2</strain>
    </source>
</reference>